<name>A0ABX1H327_9ACTN</name>
<dbReference type="EMBL" id="JAAWWP010000009">
    <property type="protein sequence ID" value="NKI42756.1"/>
    <property type="molecule type" value="Genomic_DNA"/>
</dbReference>
<proteinExistence type="predicted"/>
<keyword evidence="3" id="KW-1185">Reference proteome</keyword>
<sequence>MNVPHGIGIDYDVLHALLGEPDPAPGPDPGGGQPTAGRAVASGLAAVALRAVAEGRWDVPAIRHPLGFTCLPMLRDGARGVCVHLFDGVSGERGGQDEEDAPLVHAHSWSLTSLVLFGHVTNRSVRVVDDPVAPTHRVYEVVSSPDGTDEVRRTARLVRGEPDGFKRSSIGDVYVVRPGEFHATVVSGGRPAATLVLGETRSGHSDMALGPLSGKGRRSVREVCDRGETVVVVRAALRRIHEADG</sequence>
<evidence type="ECO:0000256" key="1">
    <source>
        <dbReference type="SAM" id="MobiDB-lite"/>
    </source>
</evidence>
<evidence type="ECO:0000313" key="2">
    <source>
        <dbReference type="EMBL" id="NKI42756.1"/>
    </source>
</evidence>
<protein>
    <submittedName>
        <fullName evidence="2">Uncharacterized protein</fullName>
    </submittedName>
</protein>
<dbReference type="Proteomes" id="UP000772196">
    <property type="component" value="Unassembled WGS sequence"/>
</dbReference>
<evidence type="ECO:0000313" key="3">
    <source>
        <dbReference type="Proteomes" id="UP000772196"/>
    </source>
</evidence>
<feature type="region of interest" description="Disordered" evidence="1">
    <location>
        <begin position="18"/>
        <end position="37"/>
    </location>
</feature>
<reference evidence="2 3" key="1">
    <citation type="submission" date="2020-04" db="EMBL/GenBank/DDBJ databases">
        <title>Phylogenetic Diversity and Antibacterial Activity against Ralstonia solanacearum of Endophytic Actinomycete Isolated from Moss.</title>
        <authorList>
            <person name="Zhuang X."/>
        </authorList>
    </citation>
    <scope>NUCLEOTIDE SEQUENCE [LARGE SCALE GENOMIC DNA]</scope>
    <source>
        <strain evidence="2 3">LD120</strain>
    </source>
</reference>
<organism evidence="2 3">
    <name type="scientific">Streptomyces physcomitrii</name>
    <dbReference type="NCBI Taxonomy" id="2724184"/>
    <lineage>
        <taxon>Bacteria</taxon>
        <taxon>Bacillati</taxon>
        <taxon>Actinomycetota</taxon>
        <taxon>Actinomycetes</taxon>
        <taxon>Kitasatosporales</taxon>
        <taxon>Streptomycetaceae</taxon>
        <taxon>Streptomyces</taxon>
    </lineage>
</organism>
<accession>A0ABX1H327</accession>
<comment type="caution">
    <text evidence="2">The sequence shown here is derived from an EMBL/GenBank/DDBJ whole genome shotgun (WGS) entry which is preliminary data.</text>
</comment>
<dbReference type="RefSeq" id="WP_168540135.1">
    <property type="nucleotide sequence ID" value="NZ_JAAWWP010000009.1"/>
</dbReference>
<gene>
    <name evidence="2" type="ORF">HFV08_16245</name>
</gene>